<dbReference type="InParanoid" id="E3MYV4"/>
<name>E3MYV4_CAERE</name>
<accession>E3MYV4</accession>
<reference evidence="1" key="1">
    <citation type="submission" date="2007-07" db="EMBL/GenBank/DDBJ databases">
        <title>PCAP assembly of the Caenorhabditis remanei genome.</title>
        <authorList>
            <consortium name="The Caenorhabditis remanei Sequencing Consortium"/>
            <person name="Wilson R.K."/>
        </authorList>
    </citation>
    <scope>NUCLEOTIDE SEQUENCE [LARGE SCALE GENOMIC DNA]</scope>
    <source>
        <strain evidence="1">PB4641</strain>
    </source>
</reference>
<dbReference type="GO" id="GO:0005737">
    <property type="term" value="C:cytoplasm"/>
    <property type="evidence" value="ECO:0007669"/>
    <property type="project" value="TreeGrafter"/>
</dbReference>
<dbReference type="Gene3D" id="1.20.58.60">
    <property type="match status" value="1"/>
</dbReference>
<dbReference type="Proteomes" id="UP000008281">
    <property type="component" value="Unassembled WGS sequence"/>
</dbReference>
<evidence type="ECO:0000313" key="1">
    <source>
        <dbReference type="EMBL" id="EFP12196.1"/>
    </source>
</evidence>
<evidence type="ECO:0008006" key="3">
    <source>
        <dbReference type="Google" id="ProtNLM"/>
    </source>
</evidence>
<gene>
    <name evidence="1" type="ORF">CRE_04184</name>
</gene>
<dbReference type="HOGENOM" id="CLU_431649_0_0_1"/>
<dbReference type="STRING" id="31234.E3MYV4"/>
<dbReference type="GO" id="GO:0045104">
    <property type="term" value="P:intermediate filament cytoskeleton organization"/>
    <property type="evidence" value="ECO:0007669"/>
    <property type="project" value="InterPro"/>
</dbReference>
<protein>
    <recommendedName>
        <fullName evidence="3">F-box associated domain-containing protein</fullName>
    </recommendedName>
</protein>
<dbReference type="OrthoDB" id="2250192at2759"/>
<dbReference type="GO" id="GO:0042060">
    <property type="term" value="P:wound healing"/>
    <property type="evidence" value="ECO:0007669"/>
    <property type="project" value="TreeGrafter"/>
</dbReference>
<dbReference type="AlphaFoldDB" id="E3MYV4"/>
<proteinExistence type="predicted"/>
<dbReference type="PANTHER" id="PTHR23169">
    <property type="entry name" value="ENVOPLAKIN"/>
    <property type="match status" value="1"/>
</dbReference>
<dbReference type="SUPFAM" id="SSF46966">
    <property type="entry name" value="Spectrin repeat"/>
    <property type="match status" value="2"/>
</dbReference>
<dbReference type="GO" id="GO:0016020">
    <property type="term" value="C:membrane"/>
    <property type="evidence" value="ECO:0007669"/>
    <property type="project" value="TreeGrafter"/>
</dbReference>
<dbReference type="InterPro" id="IPR002017">
    <property type="entry name" value="Spectrin_repeat"/>
</dbReference>
<dbReference type="EMBL" id="DS268498">
    <property type="protein sequence ID" value="EFP12196.1"/>
    <property type="molecule type" value="Genomic_DNA"/>
</dbReference>
<dbReference type="PANTHER" id="PTHR23169:SF23">
    <property type="entry name" value="SHORT STOP, ISOFORM H"/>
    <property type="match status" value="1"/>
</dbReference>
<dbReference type="InterPro" id="IPR018159">
    <property type="entry name" value="Spectrin/alpha-actinin"/>
</dbReference>
<dbReference type="SMART" id="SM00150">
    <property type="entry name" value="SPEC"/>
    <property type="match status" value="1"/>
</dbReference>
<evidence type="ECO:0000313" key="2">
    <source>
        <dbReference type="Proteomes" id="UP000008281"/>
    </source>
</evidence>
<dbReference type="GO" id="GO:0005882">
    <property type="term" value="C:intermediate filament"/>
    <property type="evidence" value="ECO:0007669"/>
    <property type="project" value="TreeGrafter"/>
</dbReference>
<sequence length="634" mass="74400">MSLSKPFPLLRLPRLPLFKVFNDIGVQEQFYLSICSSKAKYAIKFYNSRQKFSVTFRFTNNFEFSLKAENSYDKFQIDIQTVTPIFGPMWTFLSSFDVEAPTNVQRLLLFVMDVYNTPTISLVFEERPHDYVSGFINFIQSLKLKIHYLGIRSHNEEDVKFVLDSCREGFSKLHLNCPMFHTEFEYLNKPLTPMFSLDKLIINYAGWVTTRHLTKLFINCKQVLLDRCSLENINVKQLIQTWIYGYSQWNRTWLTFDSIDFSLADIMRGKPSTVVPTEEIGWAFRFLGELTIGAYRIQQQKTGVEAYVISYRETLNRKQWTIGYRDAERRELQRISEAFLYSGSVFRIRLSAILNITLLVKVFCTASMDFTVFISVGLETTVPYFKNGLAKRSSIRIISLVEHTISKMVNELKALKAPITGFLQCTKWIRERLENLTTMEFADSLESLKDAFDQQKLNNREIQKFKENVDRCFTRQSEVSAADYQQLSDFSERRTADLDTLMAYVRAAQTELDWISQREMVEVSRDWSDMDQLDLPMLTKSYAQLLHDMAVHENQRDDVRIQGSVLLNKGHPDVRAIEMYMKSMQTRWDWLLALCKCFDYHVRDAQNLKMLMEKAAEAERWIEDRSSQLMKYDN</sequence>
<dbReference type="CDD" id="cd00176">
    <property type="entry name" value="SPEC"/>
    <property type="match status" value="1"/>
</dbReference>
<dbReference type="InterPro" id="IPR043197">
    <property type="entry name" value="Plakin"/>
</dbReference>
<dbReference type="eggNOG" id="KOG0516">
    <property type="taxonomic scope" value="Eukaryota"/>
</dbReference>
<organism evidence="2">
    <name type="scientific">Caenorhabditis remanei</name>
    <name type="common">Caenorhabditis vulgaris</name>
    <dbReference type="NCBI Taxonomy" id="31234"/>
    <lineage>
        <taxon>Eukaryota</taxon>
        <taxon>Metazoa</taxon>
        <taxon>Ecdysozoa</taxon>
        <taxon>Nematoda</taxon>
        <taxon>Chromadorea</taxon>
        <taxon>Rhabditida</taxon>
        <taxon>Rhabditina</taxon>
        <taxon>Rhabditomorpha</taxon>
        <taxon>Rhabditoidea</taxon>
        <taxon>Rhabditidae</taxon>
        <taxon>Peloderinae</taxon>
        <taxon>Caenorhabditis</taxon>
    </lineage>
</organism>
<dbReference type="GO" id="GO:0031122">
    <property type="term" value="P:cytoplasmic microtubule organization"/>
    <property type="evidence" value="ECO:0007669"/>
    <property type="project" value="TreeGrafter"/>
</dbReference>
<dbReference type="Pfam" id="PF00435">
    <property type="entry name" value="Spectrin"/>
    <property type="match status" value="1"/>
</dbReference>
<dbReference type="GO" id="GO:0005198">
    <property type="term" value="F:structural molecule activity"/>
    <property type="evidence" value="ECO:0007669"/>
    <property type="project" value="TreeGrafter"/>
</dbReference>
<keyword evidence="2" id="KW-1185">Reference proteome</keyword>
<dbReference type="GO" id="GO:0030056">
    <property type="term" value="C:hemidesmosome"/>
    <property type="evidence" value="ECO:0007669"/>
    <property type="project" value="TreeGrafter"/>
</dbReference>